<dbReference type="GO" id="GO:0006952">
    <property type="term" value="P:defense response"/>
    <property type="evidence" value="ECO:0007669"/>
    <property type="project" value="InterPro"/>
</dbReference>
<dbReference type="PANTHER" id="PTHR11017">
    <property type="entry name" value="LEUCINE-RICH REPEAT-CONTAINING PROTEIN"/>
    <property type="match status" value="1"/>
</dbReference>
<evidence type="ECO:0008006" key="7">
    <source>
        <dbReference type="Google" id="ProtNLM"/>
    </source>
</evidence>
<dbReference type="Gene3D" id="3.40.50.300">
    <property type="entry name" value="P-loop containing nucleotide triphosphate hydrolases"/>
    <property type="match status" value="1"/>
</dbReference>
<dbReference type="InterPro" id="IPR036390">
    <property type="entry name" value="WH_DNA-bd_sf"/>
</dbReference>
<evidence type="ECO:0000259" key="3">
    <source>
        <dbReference type="Pfam" id="PF00931"/>
    </source>
</evidence>
<feature type="domain" description="Disease resistance protein Roq1-like winged-helix" evidence="4">
    <location>
        <begin position="289"/>
        <end position="358"/>
    </location>
</feature>
<dbReference type="SUPFAM" id="SSF52058">
    <property type="entry name" value="L domain-like"/>
    <property type="match status" value="1"/>
</dbReference>
<dbReference type="AlphaFoldDB" id="A0AAW1Y8P1"/>
<gene>
    <name evidence="5" type="ORF">M0R45_010392</name>
</gene>
<keyword evidence="2" id="KW-0677">Repeat</keyword>
<dbReference type="Pfam" id="PF00931">
    <property type="entry name" value="NB-ARC"/>
    <property type="match status" value="1"/>
</dbReference>
<dbReference type="Gene3D" id="1.10.8.430">
    <property type="entry name" value="Helical domain of apoptotic protease-activating factors"/>
    <property type="match status" value="1"/>
</dbReference>
<dbReference type="Gene3D" id="3.80.10.10">
    <property type="entry name" value="Ribonuclease Inhibitor"/>
    <property type="match status" value="2"/>
</dbReference>
<dbReference type="InterPro" id="IPR042197">
    <property type="entry name" value="Apaf_helical"/>
</dbReference>
<evidence type="ECO:0000256" key="1">
    <source>
        <dbReference type="ARBA" id="ARBA00022614"/>
    </source>
</evidence>
<dbReference type="InterPro" id="IPR011713">
    <property type="entry name" value="Leu-rich_rpt_3"/>
</dbReference>
<dbReference type="PANTHER" id="PTHR11017:SF574">
    <property type="entry name" value="ADP-RIBOSYL CYCLASE_CYCLIC ADP-RIBOSE HYDROLASE"/>
    <property type="match status" value="1"/>
</dbReference>
<feature type="domain" description="NB-ARC" evidence="3">
    <location>
        <begin position="66"/>
        <end position="223"/>
    </location>
</feature>
<reference evidence="5 6" key="1">
    <citation type="journal article" date="2023" name="G3 (Bethesda)">
        <title>A chromosome-length genome assembly and annotation of blackberry (Rubus argutus, cv. 'Hillquist').</title>
        <authorList>
            <person name="Bruna T."/>
            <person name="Aryal R."/>
            <person name="Dudchenko O."/>
            <person name="Sargent D.J."/>
            <person name="Mead D."/>
            <person name="Buti M."/>
            <person name="Cavallini A."/>
            <person name="Hytonen T."/>
            <person name="Andres J."/>
            <person name="Pham M."/>
            <person name="Weisz D."/>
            <person name="Mascagni F."/>
            <person name="Usai G."/>
            <person name="Natali L."/>
            <person name="Bassil N."/>
            <person name="Fernandez G.E."/>
            <person name="Lomsadze A."/>
            <person name="Armour M."/>
            <person name="Olukolu B."/>
            <person name="Poorten T."/>
            <person name="Britton C."/>
            <person name="Davik J."/>
            <person name="Ashrafi H."/>
            <person name="Aiden E.L."/>
            <person name="Borodovsky M."/>
            <person name="Worthington M."/>
        </authorList>
    </citation>
    <scope>NUCLEOTIDE SEQUENCE [LARGE SCALE GENOMIC DNA]</scope>
    <source>
        <strain evidence="5">PI 553951</strain>
    </source>
</reference>
<dbReference type="PRINTS" id="PR00364">
    <property type="entry name" value="DISEASERSIST"/>
</dbReference>
<dbReference type="InterPro" id="IPR044974">
    <property type="entry name" value="Disease_R_plants"/>
</dbReference>
<dbReference type="SUPFAM" id="SSF52540">
    <property type="entry name" value="P-loop containing nucleoside triphosphate hydrolases"/>
    <property type="match status" value="1"/>
</dbReference>
<evidence type="ECO:0000256" key="2">
    <source>
        <dbReference type="ARBA" id="ARBA00022737"/>
    </source>
</evidence>
<dbReference type="InterPro" id="IPR002182">
    <property type="entry name" value="NB-ARC"/>
</dbReference>
<dbReference type="InterPro" id="IPR032675">
    <property type="entry name" value="LRR_dom_sf"/>
</dbReference>
<evidence type="ECO:0000313" key="5">
    <source>
        <dbReference type="EMBL" id="KAK9944845.1"/>
    </source>
</evidence>
<evidence type="ECO:0000259" key="4">
    <source>
        <dbReference type="Pfam" id="PF23282"/>
    </source>
</evidence>
<dbReference type="InterPro" id="IPR027417">
    <property type="entry name" value="P-loop_NTPase"/>
</dbReference>
<evidence type="ECO:0000313" key="6">
    <source>
        <dbReference type="Proteomes" id="UP001457282"/>
    </source>
</evidence>
<dbReference type="Pfam" id="PF07725">
    <property type="entry name" value="LRR_3"/>
    <property type="match status" value="1"/>
</dbReference>
<proteinExistence type="predicted"/>
<protein>
    <recommendedName>
        <fullName evidence="7">TMV resistance protein N-like</fullName>
    </recommendedName>
</protein>
<dbReference type="GO" id="GO:0043531">
    <property type="term" value="F:ADP binding"/>
    <property type="evidence" value="ECO:0007669"/>
    <property type="project" value="InterPro"/>
</dbReference>
<dbReference type="Pfam" id="PF23282">
    <property type="entry name" value="WHD_ROQ1"/>
    <property type="match status" value="1"/>
</dbReference>
<keyword evidence="6" id="KW-1185">Reference proteome</keyword>
<dbReference type="Proteomes" id="UP001457282">
    <property type="component" value="Unassembled WGS sequence"/>
</dbReference>
<comment type="caution">
    <text evidence="5">The sequence shown here is derived from an EMBL/GenBank/DDBJ whole genome shotgun (WGS) entry which is preliminary data.</text>
</comment>
<sequence length="1042" mass="118292">MAASSPADADVLPQQKLESELVETIVKDILMKLNRNSSYVVKGLVGMESHIQQIELLLCINTQDVYYRTIGIWGMGGTGKTTLADAVFHRNSIEFDACLFLANVREESEKHGPNHLRNKLLRKLLKEENLSIGSPSIGSSYIIDRLSRTKALVVLDDVSDLSQLETLLGDQVKFGRGSRVIITTRNRRLLKKRVHEDHIYKMTELCDDEALQLFQSIAFEDDSCITDYSNLSRKVVDYAGRNPLALKVLASSFLHCNNREDWEEELIKLKKFPNTTIQNVLRISYNGLEENEKGIFLDIACFLKGENICDAKKLLEMHGFSASPGIRVLIDMSLVSIINNRRLEMHDLLQEMGRAIDRGIEEPGKRKRLWNAGDAYQVLHNNTGTSTVEAIFLDVSKIPEIQLSTATFNNMHNLKLLKFYGTQEVQVDWKRQRRWSVEEKQLMSSFPWLPGIKAVQSYLANSRIWGCLKLLDVCRRVCNYDDKVFDEYCKVYVPGGLKSLPEELRYLYWKGYPLKSLPSQYSPKNLVELHLPHSQVKQLWNNVQNLGNLKHLNLSHSQHLTQVPDLSGSPNIEKINLSGCTNLVEVPSYFQNLEYLTYLDLQKCTNLKKIWELPCNLEELKLCGTAIEEISPSIWSHEKLHTLNLNGCRFLKNLPSSSSSNAGKLESLLLNNCSVLESVPDSIYNSYCLEALCLSGCEKLKRLPPLSVGRLCCLRRLYLGGCRVLESIPDSLFSLSTVKEITLSGTMIESIPSSIINASGLWRLSLSNCKKLQVIPELPWQLRTLHADGCTSLKSVASSKSALMEQPWVPYQDRTRSLLEEEIIYTDCLELDESARSNIMGDAHLRIMRMASSSSKRKREIYGAFIVIWPGNEIPGLFSYDYEWEGCELNNIQFPTTKTTGKGPMKEIWLNFVVSAVVVVVNSEYSLPSIFPSLSLVLVCDCNFKTNNDGKGYRRVLTSPEFSGPTHRSGVTFEEDHVVTFLQRDVSFLCEENSITQASFHVYPRHENTDTGPPHLFPKDYFNRVRDEGKRIKVKKCGIRIL</sequence>
<dbReference type="SUPFAM" id="SSF46785">
    <property type="entry name" value="Winged helix' DNA-binding domain"/>
    <property type="match status" value="1"/>
</dbReference>
<keyword evidence="1" id="KW-0433">Leucine-rich repeat</keyword>
<organism evidence="5 6">
    <name type="scientific">Rubus argutus</name>
    <name type="common">Southern blackberry</name>
    <dbReference type="NCBI Taxonomy" id="59490"/>
    <lineage>
        <taxon>Eukaryota</taxon>
        <taxon>Viridiplantae</taxon>
        <taxon>Streptophyta</taxon>
        <taxon>Embryophyta</taxon>
        <taxon>Tracheophyta</taxon>
        <taxon>Spermatophyta</taxon>
        <taxon>Magnoliopsida</taxon>
        <taxon>eudicotyledons</taxon>
        <taxon>Gunneridae</taxon>
        <taxon>Pentapetalae</taxon>
        <taxon>rosids</taxon>
        <taxon>fabids</taxon>
        <taxon>Rosales</taxon>
        <taxon>Rosaceae</taxon>
        <taxon>Rosoideae</taxon>
        <taxon>Rosoideae incertae sedis</taxon>
        <taxon>Rubus</taxon>
    </lineage>
</organism>
<name>A0AAW1Y8P1_RUBAR</name>
<dbReference type="EMBL" id="JBEDUW010000002">
    <property type="protein sequence ID" value="KAK9944845.1"/>
    <property type="molecule type" value="Genomic_DNA"/>
</dbReference>
<dbReference type="InterPro" id="IPR058192">
    <property type="entry name" value="WHD_ROQ1-like"/>
</dbReference>
<accession>A0AAW1Y8P1</accession>